<dbReference type="GO" id="GO:0008691">
    <property type="term" value="F:3-hydroxybutyryl-CoA dehydrogenase activity"/>
    <property type="evidence" value="ECO:0007669"/>
    <property type="project" value="TreeGrafter"/>
</dbReference>
<dbReference type="GO" id="GO:0070403">
    <property type="term" value="F:NAD+ binding"/>
    <property type="evidence" value="ECO:0007669"/>
    <property type="project" value="InterPro"/>
</dbReference>
<dbReference type="InterPro" id="IPR036291">
    <property type="entry name" value="NAD(P)-bd_dom_sf"/>
</dbReference>
<comment type="caution">
    <text evidence="5">The sequence shown here is derived from an EMBL/GenBank/DDBJ whole genome shotgun (WGS) entry which is preliminary data.</text>
</comment>
<dbReference type="PANTHER" id="PTHR48075">
    <property type="entry name" value="3-HYDROXYACYL-COA DEHYDROGENASE FAMILY PROTEIN"/>
    <property type="match status" value="1"/>
</dbReference>
<dbReference type="EMBL" id="SNXS01000007">
    <property type="protein sequence ID" value="TDP62470.1"/>
    <property type="molecule type" value="Genomic_DNA"/>
</dbReference>
<dbReference type="PANTHER" id="PTHR48075:SF5">
    <property type="entry name" value="3-HYDROXYBUTYRYL-COA DEHYDROGENASE"/>
    <property type="match status" value="1"/>
</dbReference>
<organism evidence="5 6">
    <name type="scientific">Roseateles toxinivorans</name>
    <dbReference type="NCBI Taxonomy" id="270368"/>
    <lineage>
        <taxon>Bacteria</taxon>
        <taxon>Pseudomonadati</taxon>
        <taxon>Pseudomonadota</taxon>
        <taxon>Betaproteobacteria</taxon>
        <taxon>Burkholderiales</taxon>
        <taxon>Sphaerotilaceae</taxon>
        <taxon>Roseateles</taxon>
    </lineage>
</organism>
<dbReference type="GO" id="GO:0006635">
    <property type="term" value="P:fatty acid beta-oxidation"/>
    <property type="evidence" value="ECO:0007669"/>
    <property type="project" value="TreeGrafter"/>
</dbReference>
<dbReference type="OrthoDB" id="5287258at2"/>
<feature type="domain" description="3-hydroxyacyl-CoA dehydrogenase C-terminal" evidence="3">
    <location>
        <begin position="187"/>
        <end position="285"/>
    </location>
</feature>
<dbReference type="PIRSF" id="PIRSF000105">
    <property type="entry name" value="HCDH"/>
    <property type="match status" value="1"/>
</dbReference>
<dbReference type="Pfam" id="PF02737">
    <property type="entry name" value="3HCDH_N"/>
    <property type="match status" value="1"/>
</dbReference>
<sequence>MQDGTLGLTGTRAVVVGGGTMGADVAVVLLRGGLRVTVIERHAERREGLISHVAERLAPLGLGHCIADLDAVAALEEAVWPEVGLVIECIPEQLPLKQTLFAELVKLSQPGCLLTSNSSSFPISAIAAGLETQPRMFGLHFFMPAHLVPLVEVVLGPQSDAAGAELLCEVMRGCGMVPVLVRKDKPGFLANRLQHALAREAFALIDEGVATAEDVDAAVRFGFGFRFLAAGPVLQRDHAGLDVHCAAAATMYPSLSNTDRPAAALRERVEQGRLGMKTGGGFFDWPPEKRLAERKRYDDLLRQGLALLADELPPYRAQAGDKP</sequence>
<gene>
    <name evidence="5" type="ORF">DES47_10748</name>
</gene>
<dbReference type="Gene3D" id="1.10.1040.10">
    <property type="entry name" value="N-(1-d-carboxylethyl)-l-norvaline Dehydrogenase, domain 2"/>
    <property type="match status" value="1"/>
</dbReference>
<dbReference type="InterPro" id="IPR006176">
    <property type="entry name" value="3-OHacyl-CoA_DH_NAD-bd"/>
</dbReference>
<evidence type="ECO:0000313" key="5">
    <source>
        <dbReference type="EMBL" id="TDP62470.1"/>
    </source>
</evidence>
<dbReference type="InterPro" id="IPR022694">
    <property type="entry name" value="3-OHacyl-CoA_DH"/>
</dbReference>
<accession>A0A4R6QI39</accession>
<feature type="site" description="Important for catalytic activity" evidence="2">
    <location>
        <position position="140"/>
    </location>
</feature>
<proteinExistence type="predicted"/>
<evidence type="ECO:0000256" key="1">
    <source>
        <dbReference type="ARBA" id="ARBA00023002"/>
    </source>
</evidence>
<keyword evidence="6" id="KW-1185">Reference proteome</keyword>
<dbReference type="AlphaFoldDB" id="A0A4R6QI39"/>
<feature type="domain" description="3-hydroxyacyl-CoA dehydrogenase NAD binding" evidence="4">
    <location>
        <begin position="14"/>
        <end position="184"/>
    </location>
</feature>
<evidence type="ECO:0000259" key="4">
    <source>
        <dbReference type="Pfam" id="PF02737"/>
    </source>
</evidence>
<dbReference type="RefSeq" id="WP_133702942.1">
    <property type="nucleotide sequence ID" value="NZ_SNXS01000007.1"/>
</dbReference>
<protein>
    <submittedName>
        <fullName evidence="5">3-hydroxybutyryl-CoA dehydrogenase</fullName>
    </submittedName>
</protein>
<keyword evidence="1" id="KW-0560">Oxidoreductase</keyword>
<dbReference type="InParanoid" id="A0A4R6QI39"/>
<evidence type="ECO:0000256" key="2">
    <source>
        <dbReference type="PIRSR" id="PIRSR000105-1"/>
    </source>
</evidence>
<evidence type="ECO:0000313" key="6">
    <source>
        <dbReference type="Proteomes" id="UP000295361"/>
    </source>
</evidence>
<dbReference type="Proteomes" id="UP000295361">
    <property type="component" value="Unassembled WGS sequence"/>
</dbReference>
<reference evidence="5 6" key="1">
    <citation type="submission" date="2019-03" db="EMBL/GenBank/DDBJ databases">
        <title>Genomic Encyclopedia of Type Strains, Phase IV (KMG-IV): sequencing the most valuable type-strain genomes for metagenomic binning, comparative biology and taxonomic classification.</title>
        <authorList>
            <person name="Goeker M."/>
        </authorList>
    </citation>
    <scope>NUCLEOTIDE SEQUENCE [LARGE SCALE GENOMIC DNA]</scope>
    <source>
        <strain evidence="5 6">DSM 16998</strain>
    </source>
</reference>
<dbReference type="InterPro" id="IPR008927">
    <property type="entry name" value="6-PGluconate_DH-like_C_sf"/>
</dbReference>
<name>A0A4R6QI39_9BURK</name>
<dbReference type="Gene3D" id="3.40.50.720">
    <property type="entry name" value="NAD(P)-binding Rossmann-like Domain"/>
    <property type="match status" value="1"/>
</dbReference>
<dbReference type="SUPFAM" id="SSF51735">
    <property type="entry name" value="NAD(P)-binding Rossmann-fold domains"/>
    <property type="match status" value="1"/>
</dbReference>
<dbReference type="InterPro" id="IPR013328">
    <property type="entry name" value="6PGD_dom2"/>
</dbReference>
<dbReference type="Pfam" id="PF00725">
    <property type="entry name" value="3HCDH"/>
    <property type="match status" value="1"/>
</dbReference>
<evidence type="ECO:0000259" key="3">
    <source>
        <dbReference type="Pfam" id="PF00725"/>
    </source>
</evidence>
<dbReference type="SUPFAM" id="SSF48179">
    <property type="entry name" value="6-phosphogluconate dehydrogenase C-terminal domain-like"/>
    <property type="match status" value="1"/>
</dbReference>
<dbReference type="InterPro" id="IPR006108">
    <property type="entry name" value="3HC_DH_C"/>
</dbReference>